<gene>
    <name evidence="1" type="ORF">FGO68_gene11377</name>
</gene>
<sequence length="159" mass="18142">MGKLQTIGLEKYDQAQLNHNIAPLAKVGLHEIPENSQLIGSNGLRRLLTAKNNNCQKYSNSFFSSDYQRSKYLPNLLSLEIKQGAKFYDEKVNLSQVRDNDKPIIHQCEEMKEQVKRIVIPRLNSLITFVILHLNKGDFIGIWIAMLNSNQLSKSKSLS</sequence>
<organism evidence="1 2">
    <name type="scientific">Halteria grandinella</name>
    <dbReference type="NCBI Taxonomy" id="5974"/>
    <lineage>
        <taxon>Eukaryota</taxon>
        <taxon>Sar</taxon>
        <taxon>Alveolata</taxon>
        <taxon>Ciliophora</taxon>
        <taxon>Intramacronucleata</taxon>
        <taxon>Spirotrichea</taxon>
        <taxon>Stichotrichia</taxon>
        <taxon>Sporadotrichida</taxon>
        <taxon>Halteriidae</taxon>
        <taxon>Halteria</taxon>
    </lineage>
</organism>
<proteinExistence type="predicted"/>
<reference evidence="1" key="1">
    <citation type="submission" date="2019-06" db="EMBL/GenBank/DDBJ databases">
        <authorList>
            <person name="Zheng W."/>
        </authorList>
    </citation>
    <scope>NUCLEOTIDE SEQUENCE</scope>
    <source>
        <strain evidence="1">QDHG01</strain>
    </source>
</reference>
<name>A0A8J8T1P1_HALGN</name>
<protein>
    <submittedName>
        <fullName evidence="1">Uncharacterized protein</fullName>
    </submittedName>
</protein>
<evidence type="ECO:0000313" key="1">
    <source>
        <dbReference type="EMBL" id="TNV78620.1"/>
    </source>
</evidence>
<dbReference type="Proteomes" id="UP000785679">
    <property type="component" value="Unassembled WGS sequence"/>
</dbReference>
<keyword evidence="2" id="KW-1185">Reference proteome</keyword>
<dbReference type="AlphaFoldDB" id="A0A8J8T1P1"/>
<accession>A0A8J8T1P1</accession>
<evidence type="ECO:0000313" key="2">
    <source>
        <dbReference type="Proteomes" id="UP000785679"/>
    </source>
</evidence>
<comment type="caution">
    <text evidence="1">The sequence shown here is derived from an EMBL/GenBank/DDBJ whole genome shotgun (WGS) entry which is preliminary data.</text>
</comment>
<dbReference type="EMBL" id="RRYP01010085">
    <property type="protein sequence ID" value="TNV78620.1"/>
    <property type="molecule type" value="Genomic_DNA"/>
</dbReference>